<name>A0A7Y0REZ1_9GAMM</name>
<gene>
    <name evidence="1" type="ORF">HIU99_15510</name>
</gene>
<evidence type="ECO:0000313" key="2">
    <source>
        <dbReference type="Proteomes" id="UP000567186"/>
    </source>
</evidence>
<dbReference type="EMBL" id="JABCKY010000007">
    <property type="protein sequence ID" value="NMT64993.1"/>
    <property type="molecule type" value="Genomic_DNA"/>
</dbReference>
<sequence length="53" mass="5953">MPLLIDEVIVEVEDSPAPNTETAAAPSDNGMNQATLFEQLEKLRERQQRLEVD</sequence>
<reference evidence="1 2" key="1">
    <citation type="submission" date="2020-04" db="EMBL/GenBank/DDBJ databases">
        <title>Marinobacter oceani sp. nov., isolated from marine solar saltern.</title>
        <authorList>
            <person name="Chen X.-Y."/>
        </authorList>
    </citation>
    <scope>NUCLEOTIDE SEQUENCE [LARGE SCALE GENOMIC DNA]</scope>
    <source>
        <strain evidence="1 2">W62</strain>
    </source>
</reference>
<protein>
    <submittedName>
        <fullName evidence="1">Uncharacterized protein</fullName>
    </submittedName>
</protein>
<organism evidence="1 2">
    <name type="scientific">Marinobacter orientalis</name>
    <dbReference type="NCBI Taxonomy" id="1928859"/>
    <lineage>
        <taxon>Bacteria</taxon>
        <taxon>Pseudomonadati</taxon>
        <taxon>Pseudomonadota</taxon>
        <taxon>Gammaproteobacteria</taxon>
        <taxon>Pseudomonadales</taxon>
        <taxon>Marinobacteraceae</taxon>
        <taxon>Marinobacter</taxon>
    </lineage>
</organism>
<evidence type="ECO:0000313" key="1">
    <source>
        <dbReference type="EMBL" id="NMT64993.1"/>
    </source>
</evidence>
<comment type="caution">
    <text evidence="1">The sequence shown here is derived from an EMBL/GenBank/DDBJ whole genome shotgun (WGS) entry which is preliminary data.</text>
</comment>
<keyword evidence="2" id="KW-1185">Reference proteome</keyword>
<accession>A0A7Y0REZ1</accession>
<proteinExistence type="predicted"/>
<dbReference type="RefSeq" id="WP_168355073.1">
    <property type="nucleotide sequence ID" value="NZ_JABCKY010000007.1"/>
</dbReference>
<dbReference type="AlphaFoldDB" id="A0A7Y0REZ1"/>
<dbReference type="Proteomes" id="UP000567186">
    <property type="component" value="Unassembled WGS sequence"/>
</dbReference>